<comment type="subcellular location">
    <subcellularLocation>
        <location evidence="1">Cell membrane</location>
        <topology evidence="1">Multi-pass membrane protein</topology>
    </subcellularLocation>
</comment>
<proteinExistence type="predicted"/>
<name>A0ABS2STC9_9BACI</name>
<dbReference type="PANTHER" id="PTHR36115:SF9">
    <property type="entry name" value="LMO1584 PROTEIN"/>
    <property type="match status" value="1"/>
</dbReference>
<keyword evidence="3 6" id="KW-0812">Transmembrane</keyword>
<evidence type="ECO:0000256" key="1">
    <source>
        <dbReference type="ARBA" id="ARBA00004651"/>
    </source>
</evidence>
<protein>
    <submittedName>
        <fullName evidence="8">RDD family membrane protein YckC</fullName>
    </submittedName>
</protein>
<feature type="transmembrane region" description="Helical" evidence="6">
    <location>
        <begin position="81"/>
        <end position="101"/>
    </location>
</feature>
<evidence type="ECO:0000313" key="8">
    <source>
        <dbReference type="EMBL" id="MBM7838441.1"/>
    </source>
</evidence>
<dbReference type="Pfam" id="PF06271">
    <property type="entry name" value="RDD"/>
    <property type="match status" value="1"/>
</dbReference>
<feature type="domain" description="RDD" evidence="7">
    <location>
        <begin position="40"/>
        <end position="176"/>
    </location>
</feature>
<evidence type="ECO:0000313" key="9">
    <source>
        <dbReference type="Proteomes" id="UP001179280"/>
    </source>
</evidence>
<organism evidence="8 9">
    <name type="scientific">Shouchella xiaoxiensis</name>
    <dbReference type="NCBI Taxonomy" id="766895"/>
    <lineage>
        <taxon>Bacteria</taxon>
        <taxon>Bacillati</taxon>
        <taxon>Bacillota</taxon>
        <taxon>Bacilli</taxon>
        <taxon>Bacillales</taxon>
        <taxon>Bacillaceae</taxon>
        <taxon>Shouchella</taxon>
    </lineage>
</organism>
<gene>
    <name evidence="8" type="ORF">JOC54_001697</name>
</gene>
<dbReference type="InterPro" id="IPR051791">
    <property type="entry name" value="Pra-immunoreactive"/>
</dbReference>
<keyword evidence="2" id="KW-1003">Cell membrane</keyword>
<dbReference type="EMBL" id="JAFBCV010000004">
    <property type="protein sequence ID" value="MBM7838441.1"/>
    <property type="molecule type" value="Genomic_DNA"/>
</dbReference>
<feature type="transmembrane region" description="Helical" evidence="6">
    <location>
        <begin position="47"/>
        <end position="69"/>
    </location>
</feature>
<dbReference type="PANTHER" id="PTHR36115">
    <property type="entry name" value="PROLINE-RICH ANTIGEN HOMOLOG-RELATED"/>
    <property type="match status" value="1"/>
</dbReference>
<keyword evidence="9" id="KW-1185">Reference proteome</keyword>
<dbReference type="InterPro" id="IPR010432">
    <property type="entry name" value="RDD"/>
</dbReference>
<evidence type="ECO:0000256" key="6">
    <source>
        <dbReference type="SAM" id="Phobius"/>
    </source>
</evidence>
<keyword evidence="4 6" id="KW-1133">Transmembrane helix</keyword>
<reference evidence="8" key="1">
    <citation type="submission" date="2021-01" db="EMBL/GenBank/DDBJ databases">
        <title>Genomic Encyclopedia of Type Strains, Phase IV (KMG-IV): sequencing the most valuable type-strain genomes for metagenomic binning, comparative biology and taxonomic classification.</title>
        <authorList>
            <person name="Goeker M."/>
        </authorList>
    </citation>
    <scope>NUCLEOTIDE SEQUENCE</scope>
    <source>
        <strain evidence="8">DSM 21943</strain>
    </source>
</reference>
<evidence type="ECO:0000256" key="4">
    <source>
        <dbReference type="ARBA" id="ARBA00022989"/>
    </source>
</evidence>
<evidence type="ECO:0000256" key="5">
    <source>
        <dbReference type="ARBA" id="ARBA00023136"/>
    </source>
</evidence>
<dbReference type="RefSeq" id="WP_035421899.1">
    <property type="nucleotide sequence ID" value="NZ_JAFBCV010000004.1"/>
</dbReference>
<dbReference type="Proteomes" id="UP001179280">
    <property type="component" value="Unassembled WGS sequence"/>
</dbReference>
<evidence type="ECO:0000256" key="3">
    <source>
        <dbReference type="ARBA" id="ARBA00022692"/>
    </source>
</evidence>
<comment type="caution">
    <text evidence="8">The sequence shown here is derived from an EMBL/GenBank/DDBJ whole genome shotgun (WGS) entry which is preliminary data.</text>
</comment>
<sequence length="183" mass="20978">MDKSVVTSNGRVKRHLRKEIISDAISESVDKVEKIDSVRYAGFWMRLWAFLFDLLLVSAINGAIVGTWLPFIQGDSSMMEMIWSVVVIPSFLYATLFFLYFSLMTRYFSQTLGKMIFGIKVVQKDGRRLTWSTIIFREGVGRFLHQAPLPANFNLIMYVVIACTPKKQGVHDLIAETYVVHID</sequence>
<evidence type="ECO:0000256" key="2">
    <source>
        <dbReference type="ARBA" id="ARBA00022475"/>
    </source>
</evidence>
<evidence type="ECO:0000259" key="7">
    <source>
        <dbReference type="Pfam" id="PF06271"/>
    </source>
</evidence>
<keyword evidence="5 6" id="KW-0472">Membrane</keyword>
<accession>A0ABS2STC9</accession>